<evidence type="ECO:0000313" key="5">
    <source>
        <dbReference type="EMBL" id="PKM91687.1"/>
    </source>
</evidence>
<keyword evidence="3" id="KW-0472">Membrane</keyword>
<organism evidence="5 6">
    <name type="scientific">Candidatus Falkowbacteria bacterium HGW-Falkowbacteria-1</name>
    <dbReference type="NCBI Taxonomy" id="2013768"/>
    <lineage>
        <taxon>Bacteria</taxon>
        <taxon>Candidatus Falkowiibacteriota</taxon>
    </lineage>
</organism>
<sequence>MRILIKYKKALAIFLLNLFILFSFVFCLFCDRRFIGIGLVFTCLFSIIFLNSIVLYLIKILKKERKNICFCREDSSSKISACLNKMAKVYNVMEISKISSGIYHDLANILTALNLSVNQIKYVGGNERDVGVLVKETLNISQKAGSLVSFLKNQCCKKFEITKFNLADEIKNCLSLFNFYFIKYDITIETTLQDDIYLFASHIKFDQTIINIISNAIDSLKSKSTNCSRKIFVKLFREASFIKIIIKDGGVGIDKDNLSKIFNPFFSLKDDESNNHCGLGLFLVRSIIENDFFGKIKVKSDTNRGAKFIIKIPG</sequence>
<reference evidence="5 6" key="1">
    <citation type="journal article" date="2017" name="ISME J.">
        <title>Potential for microbial H2 and metal transformations associated with novel bacteria and archaea in deep terrestrial subsurface sediments.</title>
        <authorList>
            <person name="Hernsdorf A.W."/>
            <person name="Amano Y."/>
            <person name="Miyakawa K."/>
            <person name="Ise K."/>
            <person name="Suzuki Y."/>
            <person name="Anantharaman K."/>
            <person name="Probst A."/>
            <person name="Burstein D."/>
            <person name="Thomas B.C."/>
            <person name="Banfield J.F."/>
        </authorList>
    </citation>
    <scope>NUCLEOTIDE SEQUENCE [LARGE SCALE GENOMIC DNA]</scope>
    <source>
        <strain evidence="5">HGW-Falkowbacteria-1</strain>
    </source>
</reference>
<dbReference type="SUPFAM" id="SSF55874">
    <property type="entry name" value="ATPase domain of HSP90 chaperone/DNA topoisomerase II/histidine kinase"/>
    <property type="match status" value="1"/>
</dbReference>
<dbReference type="Pfam" id="PF02518">
    <property type="entry name" value="HATPase_c"/>
    <property type="match status" value="1"/>
</dbReference>
<evidence type="ECO:0000256" key="2">
    <source>
        <dbReference type="ARBA" id="ARBA00012438"/>
    </source>
</evidence>
<evidence type="ECO:0000256" key="3">
    <source>
        <dbReference type="SAM" id="Phobius"/>
    </source>
</evidence>
<comment type="catalytic activity">
    <reaction evidence="1">
        <text>ATP + protein L-histidine = ADP + protein N-phospho-L-histidine.</text>
        <dbReference type="EC" id="2.7.13.3"/>
    </reaction>
</comment>
<evidence type="ECO:0000313" key="6">
    <source>
        <dbReference type="Proteomes" id="UP000233517"/>
    </source>
</evidence>
<dbReference type="InterPro" id="IPR004358">
    <property type="entry name" value="Sig_transdc_His_kin-like_C"/>
</dbReference>
<dbReference type="PANTHER" id="PTHR43065">
    <property type="entry name" value="SENSOR HISTIDINE KINASE"/>
    <property type="match status" value="1"/>
</dbReference>
<dbReference type="EMBL" id="PHAI01000001">
    <property type="protein sequence ID" value="PKM91687.1"/>
    <property type="molecule type" value="Genomic_DNA"/>
</dbReference>
<dbReference type="InterPro" id="IPR003594">
    <property type="entry name" value="HATPase_dom"/>
</dbReference>
<dbReference type="Gene3D" id="3.30.565.10">
    <property type="entry name" value="Histidine kinase-like ATPase, C-terminal domain"/>
    <property type="match status" value="1"/>
</dbReference>
<dbReference type="PRINTS" id="PR00344">
    <property type="entry name" value="BCTRLSENSOR"/>
</dbReference>
<proteinExistence type="predicted"/>
<protein>
    <recommendedName>
        <fullName evidence="2">histidine kinase</fullName>
        <ecNumber evidence="2">2.7.13.3</ecNumber>
    </recommendedName>
</protein>
<dbReference type="EC" id="2.7.13.3" evidence="2"/>
<dbReference type="InterPro" id="IPR005467">
    <property type="entry name" value="His_kinase_dom"/>
</dbReference>
<feature type="domain" description="Histidine kinase" evidence="4">
    <location>
        <begin position="101"/>
        <end position="314"/>
    </location>
</feature>
<name>A0A2N2EAE0_9BACT</name>
<accession>A0A2N2EAE0</accession>
<dbReference type="GO" id="GO:0004673">
    <property type="term" value="F:protein histidine kinase activity"/>
    <property type="evidence" value="ECO:0007669"/>
    <property type="project" value="UniProtKB-EC"/>
</dbReference>
<evidence type="ECO:0000256" key="1">
    <source>
        <dbReference type="ARBA" id="ARBA00000085"/>
    </source>
</evidence>
<dbReference type="InterPro" id="IPR036890">
    <property type="entry name" value="HATPase_C_sf"/>
</dbReference>
<evidence type="ECO:0000259" key="4">
    <source>
        <dbReference type="PROSITE" id="PS50109"/>
    </source>
</evidence>
<feature type="transmembrane region" description="Helical" evidence="3">
    <location>
        <begin position="37"/>
        <end position="58"/>
    </location>
</feature>
<comment type="caution">
    <text evidence="5">The sequence shown here is derived from an EMBL/GenBank/DDBJ whole genome shotgun (WGS) entry which is preliminary data.</text>
</comment>
<dbReference type="SMART" id="SM00387">
    <property type="entry name" value="HATPase_c"/>
    <property type="match status" value="1"/>
</dbReference>
<dbReference type="Proteomes" id="UP000233517">
    <property type="component" value="Unassembled WGS sequence"/>
</dbReference>
<dbReference type="AlphaFoldDB" id="A0A2N2EAE0"/>
<dbReference type="PROSITE" id="PS50109">
    <property type="entry name" value="HIS_KIN"/>
    <property type="match status" value="1"/>
</dbReference>
<keyword evidence="3" id="KW-1133">Transmembrane helix</keyword>
<gene>
    <name evidence="5" type="ORF">CVU82_00560</name>
</gene>
<keyword evidence="3" id="KW-0812">Transmembrane</keyword>